<keyword evidence="3" id="KW-1185">Reference proteome</keyword>
<organism evidence="1">
    <name type="scientific">Gaeumannomyces tritici (strain R3-111a-1)</name>
    <name type="common">Wheat and barley take-all root rot fungus</name>
    <name type="synonym">Gaeumannomyces graminis var. tritici</name>
    <dbReference type="NCBI Taxonomy" id="644352"/>
    <lineage>
        <taxon>Eukaryota</taxon>
        <taxon>Fungi</taxon>
        <taxon>Dikarya</taxon>
        <taxon>Ascomycota</taxon>
        <taxon>Pezizomycotina</taxon>
        <taxon>Sordariomycetes</taxon>
        <taxon>Sordariomycetidae</taxon>
        <taxon>Magnaporthales</taxon>
        <taxon>Magnaporthaceae</taxon>
        <taxon>Gaeumannomyces</taxon>
    </lineage>
</organism>
<sequence length="90" mass="10295">MQREWSRPRPSAVGRQHGYFSLGTSPYVPGWQHVSSGREARPGWQVRRLRGPILWFPCCNFDFSQIRTGPLLQVDCWLPAVGYNGDIPLP</sequence>
<gene>
    <name evidence="2" type="primary">20354270</name>
    <name evidence="1" type="ORF">GGTG_13812</name>
</gene>
<protein>
    <submittedName>
        <fullName evidence="1 2">Uncharacterized protein</fullName>
    </submittedName>
</protein>
<proteinExistence type="predicted"/>
<accession>J3PJX1</accession>
<reference evidence="1" key="2">
    <citation type="submission" date="2010-07" db="EMBL/GenBank/DDBJ databases">
        <authorList>
            <consortium name="The Broad Institute Genome Sequencing Platform"/>
            <consortium name="Broad Institute Genome Sequencing Center for Infectious Disease"/>
            <person name="Ma L.-J."/>
            <person name="Dead R."/>
            <person name="Young S."/>
            <person name="Zeng Q."/>
            <person name="Koehrsen M."/>
            <person name="Alvarado L."/>
            <person name="Berlin A."/>
            <person name="Chapman S.B."/>
            <person name="Chen Z."/>
            <person name="Freedman E."/>
            <person name="Gellesch M."/>
            <person name="Goldberg J."/>
            <person name="Griggs A."/>
            <person name="Gujja S."/>
            <person name="Heilman E.R."/>
            <person name="Heiman D."/>
            <person name="Hepburn T."/>
            <person name="Howarth C."/>
            <person name="Jen D."/>
            <person name="Larson L."/>
            <person name="Mehta T."/>
            <person name="Neiman D."/>
            <person name="Pearson M."/>
            <person name="Roberts A."/>
            <person name="Saif S."/>
            <person name="Shea T."/>
            <person name="Shenoy N."/>
            <person name="Sisk P."/>
            <person name="Stolte C."/>
            <person name="Sykes S."/>
            <person name="Walk T."/>
            <person name="White J."/>
            <person name="Yandava C."/>
            <person name="Haas B."/>
            <person name="Nusbaum C."/>
            <person name="Birren B."/>
        </authorList>
    </citation>
    <scope>NUCLEOTIDE SEQUENCE</scope>
    <source>
        <strain evidence="1">R3-111a-1</strain>
    </source>
</reference>
<name>J3PJX1_GAET3</name>
<reference evidence="2" key="4">
    <citation type="journal article" date="2015" name="G3 (Bethesda)">
        <title>Genome sequences of three phytopathogenic species of the Magnaporthaceae family of fungi.</title>
        <authorList>
            <person name="Okagaki L.H."/>
            <person name="Nunes C.C."/>
            <person name="Sailsbery J."/>
            <person name="Clay B."/>
            <person name="Brown D."/>
            <person name="John T."/>
            <person name="Oh Y."/>
            <person name="Young N."/>
            <person name="Fitzgerald M."/>
            <person name="Haas B.J."/>
            <person name="Zeng Q."/>
            <person name="Young S."/>
            <person name="Adiconis X."/>
            <person name="Fan L."/>
            <person name="Levin J.Z."/>
            <person name="Mitchell T.K."/>
            <person name="Okubara P.A."/>
            <person name="Farman M.L."/>
            <person name="Kohn L.M."/>
            <person name="Birren B."/>
            <person name="Ma L.-J."/>
            <person name="Dean R.A."/>
        </authorList>
    </citation>
    <scope>NUCLEOTIDE SEQUENCE</scope>
    <source>
        <strain evidence="2">R3-111a-1</strain>
    </source>
</reference>
<dbReference type="Proteomes" id="UP000006039">
    <property type="component" value="Unassembled WGS sequence"/>
</dbReference>
<dbReference type="RefSeq" id="XP_009229997.1">
    <property type="nucleotide sequence ID" value="XM_009231733.1"/>
</dbReference>
<dbReference type="EMBL" id="GL385451">
    <property type="protein sequence ID" value="EJT68611.1"/>
    <property type="molecule type" value="Genomic_DNA"/>
</dbReference>
<dbReference type="AlphaFoldDB" id="J3PJX1"/>
<reference evidence="2" key="5">
    <citation type="submission" date="2018-04" db="UniProtKB">
        <authorList>
            <consortium name="EnsemblFungi"/>
        </authorList>
    </citation>
    <scope>IDENTIFICATION</scope>
    <source>
        <strain evidence="2">R3-111a-1</strain>
    </source>
</reference>
<dbReference type="GeneID" id="20354270"/>
<evidence type="ECO:0000313" key="1">
    <source>
        <dbReference type="EMBL" id="EJT68611.1"/>
    </source>
</evidence>
<dbReference type="HOGENOM" id="CLU_2440983_0_0_1"/>
<evidence type="ECO:0000313" key="2">
    <source>
        <dbReference type="EnsemblFungi" id="EJT68611"/>
    </source>
</evidence>
<reference evidence="3" key="1">
    <citation type="submission" date="2010-07" db="EMBL/GenBank/DDBJ databases">
        <title>The genome sequence of Gaeumannomyces graminis var. tritici strain R3-111a-1.</title>
        <authorList>
            <consortium name="The Broad Institute Genome Sequencing Platform"/>
            <person name="Ma L.-J."/>
            <person name="Dead R."/>
            <person name="Young S."/>
            <person name="Zeng Q."/>
            <person name="Koehrsen M."/>
            <person name="Alvarado L."/>
            <person name="Berlin A."/>
            <person name="Chapman S.B."/>
            <person name="Chen Z."/>
            <person name="Freedman E."/>
            <person name="Gellesch M."/>
            <person name="Goldberg J."/>
            <person name="Griggs A."/>
            <person name="Gujja S."/>
            <person name="Heilman E.R."/>
            <person name="Heiman D."/>
            <person name="Hepburn T."/>
            <person name="Howarth C."/>
            <person name="Jen D."/>
            <person name="Larson L."/>
            <person name="Mehta T."/>
            <person name="Neiman D."/>
            <person name="Pearson M."/>
            <person name="Roberts A."/>
            <person name="Saif S."/>
            <person name="Shea T."/>
            <person name="Shenoy N."/>
            <person name="Sisk P."/>
            <person name="Stolte C."/>
            <person name="Sykes S."/>
            <person name="Walk T."/>
            <person name="White J."/>
            <person name="Yandava C."/>
            <person name="Haas B."/>
            <person name="Nusbaum C."/>
            <person name="Birren B."/>
        </authorList>
    </citation>
    <scope>NUCLEOTIDE SEQUENCE [LARGE SCALE GENOMIC DNA]</scope>
    <source>
        <strain evidence="3">R3-111a-1</strain>
    </source>
</reference>
<evidence type="ECO:0000313" key="3">
    <source>
        <dbReference type="Proteomes" id="UP000006039"/>
    </source>
</evidence>
<dbReference type="VEuPathDB" id="FungiDB:GGTG_13812"/>
<dbReference type="EnsemblFungi" id="EJT68611">
    <property type="protein sequence ID" value="EJT68611"/>
    <property type="gene ID" value="GGTG_13812"/>
</dbReference>
<reference evidence="1" key="3">
    <citation type="submission" date="2010-09" db="EMBL/GenBank/DDBJ databases">
        <title>Annotation of Gaeumannomyces graminis var. tritici R3-111a-1.</title>
        <authorList>
            <consortium name="The Broad Institute Genome Sequencing Platform"/>
            <person name="Ma L.-J."/>
            <person name="Dead R."/>
            <person name="Young S.K."/>
            <person name="Zeng Q."/>
            <person name="Gargeya S."/>
            <person name="Fitzgerald M."/>
            <person name="Haas B."/>
            <person name="Abouelleil A."/>
            <person name="Alvarado L."/>
            <person name="Arachchi H.M."/>
            <person name="Berlin A."/>
            <person name="Brown A."/>
            <person name="Chapman S.B."/>
            <person name="Chen Z."/>
            <person name="Dunbar C."/>
            <person name="Freedman E."/>
            <person name="Gearin G."/>
            <person name="Gellesch M."/>
            <person name="Goldberg J."/>
            <person name="Griggs A."/>
            <person name="Gujja S."/>
            <person name="Heiman D."/>
            <person name="Howarth C."/>
            <person name="Larson L."/>
            <person name="Lui A."/>
            <person name="MacDonald P.J.P."/>
            <person name="Mehta T."/>
            <person name="Montmayeur A."/>
            <person name="Murphy C."/>
            <person name="Neiman D."/>
            <person name="Pearson M."/>
            <person name="Priest M."/>
            <person name="Roberts A."/>
            <person name="Saif S."/>
            <person name="Shea T."/>
            <person name="Shenoy N."/>
            <person name="Sisk P."/>
            <person name="Stolte C."/>
            <person name="Sykes S."/>
            <person name="Yandava C."/>
            <person name="Wortman J."/>
            <person name="Nusbaum C."/>
            <person name="Birren B."/>
        </authorList>
    </citation>
    <scope>NUCLEOTIDE SEQUENCE</scope>
    <source>
        <strain evidence="1">R3-111a-1</strain>
    </source>
</reference>